<dbReference type="AlphaFoldDB" id="A0AAE0HG15"/>
<evidence type="ECO:0000256" key="6">
    <source>
        <dbReference type="ARBA" id="ARBA00030980"/>
    </source>
</evidence>
<evidence type="ECO:0000313" key="11">
    <source>
        <dbReference type="EMBL" id="KAK3295826.1"/>
    </source>
</evidence>
<keyword evidence="11" id="KW-0808">Transferase</keyword>
<comment type="caution">
    <text evidence="11">The sequence shown here is derived from an EMBL/GenBank/DDBJ whole genome shotgun (WGS) entry which is preliminary data.</text>
</comment>
<name>A0AAE0HG15_9PEZI</name>
<reference evidence="11" key="2">
    <citation type="submission" date="2023-06" db="EMBL/GenBank/DDBJ databases">
        <authorList>
            <consortium name="Lawrence Berkeley National Laboratory"/>
            <person name="Haridas S."/>
            <person name="Hensen N."/>
            <person name="Bonometti L."/>
            <person name="Westerberg I."/>
            <person name="Brannstrom I.O."/>
            <person name="Guillou S."/>
            <person name="Cros-Aarteil S."/>
            <person name="Calhoun S."/>
            <person name="Kuo A."/>
            <person name="Mondo S."/>
            <person name="Pangilinan J."/>
            <person name="Riley R."/>
            <person name="Labutti K."/>
            <person name="Andreopoulos B."/>
            <person name="Lipzen A."/>
            <person name="Chen C."/>
            <person name="Yanf M."/>
            <person name="Daum C."/>
            <person name="Ng V."/>
            <person name="Clum A."/>
            <person name="Steindorff A."/>
            <person name="Ohm R."/>
            <person name="Martin F."/>
            <person name="Silar P."/>
            <person name="Natvig D."/>
            <person name="Lalanne C."/>
            <person name="Gautier V."/>
            <person name="Ament-Velasquez S.L."/>
            <person name="Kruys A."/>
            <person name="Hutchinson M.I."/>
            <person name="Powell A.J."/>
            <person name="Barry K."/>
            <person name="Miller A.N."/>
            <person name="Grigoriev I.V."/>
            <person name="Debuchy R."/>
            <person name="Gladieux P."/>
            <person name="Thoren M.H."/>
            <person name="Johannesson H."/>
        </authorList>
    </citation>
    <scope>NUCLEOTIDE SEQUENCE</scope>
    <source>
        <strain evidence="11">CBS 168.71</strain>
    </source>
</reference>
<dbReference type="InterPro" id="IPR011009">
    <property type="entry name" value="Kinase-like_dom_sf"/>
</dbReference>
<dbReference type="PROSITE" id="PS50011">
    <property type="entry name" value="PROTEIN_KINASE_DOM"/>
    <property type="match status" value="1"/>
</dbReference>
<accession>A0AAE0HG15</accession>
<evidence type="ECO:0000256" key="7">
    <source>
        <dbReference type="ARBA" id="ARBA00033194"/>
    </source>
</evidence>
<feature type="domain" description="Protein kinase" evidence="10">
    <location>
        <begin position="12"/>
        <end position="258"/>
    </location>
</feature>
<comment type="function">
    <text evidence="1">Component of the EKC/KEOPS complex that is required for the formation of a threonylcarbamoyl group on adenosine at position 37 (t(6)A37) in tRNAs that read codons beginning with adenine. The complex is probably involved in the transfer of the threonylcarbamoyl moiety of threonylcarbamoyl-AMP (TC-AMP) to the N6 group of A37. BUD32 has ATPase activity in the context of the EKC/KEOPS complex and likely plays a supporting role to the catalytic subunit KAE1. The EKC/KEOPS complex also promotes both telomere uncapping and telomere elongation. The complex is required for efficient recruitment of transcriptional coactivators.</text>
</comment>
<comment type="subunit">
    <text evidence="2">Component of the EKC/KEOPS complex composed of at least BUD32, CGI121, GON7, KAE1 and PCC1; the whole complex dimerizes.</text>
</comment>
<dbReference type="Proteomes" id="UP001278766">
    <property type="component" value="Unassembled WGS sequence"/>
</dbReference>
<keyword evidence="12" id="KW-1185">Reference proteome</keyword>
<protein>
    <recommendedName>
        <fullName evidence="5">EKC/KEOPS complex subunit BUD32</fullName>
        <ecNumber evidence="3">2.7.11.1</ecNumber>
    </recommendedName>
    <alternativeName>
        <fullName evidence="6 7">Atypical Serine/threonine protein kinase BUD32</fullName>
    </alternativeName>
    <alternativeName>
        <fullName evidence="4">EKC/KEOPS complex subunit bud32</fullName>
    </alternativeName>
</protein>
<evidence type="ECO:0000259" key="10">
    <source>
        <dbReference type="PROSITE" id="PS50011"/>
    </source>
</evidence>
<organism evidence="11 12">
    <name type="scientific">Chaetomium fimeti</name>
    <dbReference type="NCBI Taxonomy" id="1854472"/>
    <lineage>
        <taxon>Eukaryota</taxon>
        <taxon>Fungi</taxon>
        <taxon>Dikarya</taxon>
        <taxon>Ascomycota</taxon>
        <taxon>Pezizomycotina</taxon>
        <taxon>Sordariomycetes</taxon>
        <taxon>Sordariomycetidae</taxon>
        <taxon>Sordariales</taxon>
        <taxon>Chaetomiaceae</taxon>
        <taxon>Chaetomium</taxon>
    </lineage>
</organism>
<evidence type="ECO:0000256" key="1">
    <source>
        <dbReference type="ARBA" id="ARBA00003747"/>
    </source>
</evidence>
<gene>
    <name evidence="11" type="ORF">B0H64DRAFT_155859</name>
</gene>
<proteinExistence type="predicted"/>
<dbReference type="GeneID" id="87835459"/>
<sequence length="258" mass="28380">MVADEVKYPAGFGFKDVVSHGISGLVVLDKSSQTVIKTPLFDDCEVALSRERHIYERLTQRGGHERILRYHGTVESGIRLEYAPNGDIRRTLCAQEKEPSMKTTPKQHQQWALQIAEALAFIHSAGVVHGDLTCHNIFLDENFNAKVADFAGSSLDGTDLLVCVAASHEYPGPTLSVKGDIFAFGSVIYEITTGAAPYKELSDDEIEARYKRGEFADTASLGQMGVVIQKCWRGQYDGFEAIIQDLKAQGENPIMPAT</sequence>
<comment type="catalytic activity">
    <reaction evidence="8">
        <text>L-threonyl-[protein] + ATP = O-phospho-L-threonyl-[protein] + ADP + H(+)</text>
        <dbReference type="Rhea" id="RHEA:46608"/>
        <dbReference type="Rhea" id="RHEA-COMP:11060"/>
        <dbReference type="Rhea" id="RHEA-COMP:11605"/>
        <dbReference type="ChEBI" id="CHEBI:15378"/>
        <dbReference type="ChEBI" id="CHEBI:30013"/>
        <dbReference type="ChEBI" id="CHEBI:30616"/>
        <dbReference type="ChEBI" id="CHEBI:61977"/>
        <dbReference type="ChEBI" id="CHEBI:456216"/>
        <dbReference type="EC" id="2.7.11.1"/>
    </reaction>
</comment>
<dbReference type="Gene3D" id="1.10.510.10">
    <property type="entry name" value="Transferase(Phosphotransferase) domain 1"/>
    <property type="match status" value="1"/>
</dbReference>
<evidence type="ECO:0000256" key="9">
    <source>
        <dbReference type="ARBA" id="ARBA00048679"/>
    </source>
</evidence>
<dbReference type="InterPro" id="IPR051681">
    <property type="entry name" value="Ser/Thr_Kinases-Pseudokinases"/>
</dbReference>
<evidence type="ECO:0000313" key="12">
    <source>
        <dbReference type="Proteomes" id="UP001278766"/>
    </source>
</evidence>
<comment type="catalytic activity">
    <reaction evidence="9">
        <text>L-seryl-[protein] + ATP = O-phospho-L-seryl-[protein] + ADP + H(+)</text>
        <dbReference type="Rhea" id="RHEA:17989"/>
        <dbReference type="Rhea" id="RHEA-COMP:9863"/>
        <dbReference type="Rhea" id="RHEA-COMP:11604"/>
        <dbReference type="ChEBI" id="CHEBI:15378"/>
        <dbReference type="ChEBI" id="CHEBI:29999"/>
        <dbReference type="ChEBI" id="CHEBI:30616"/>
        <dbReference type="ChEBI" id="CHEBI:83421"/>
        <dbReference type="ChEBI" id="CHEBI:456216"/>
        <dbReference type="EC" id="2.7.11.1"/>
    </reaction>
</comment>
<evidence type="ECO:0000256" key="2">
    <source>
        <dbReference type="ARBA" id="ARBA00011534"/>
    </source>
</evidence>
<dbReference type="InterPro" id="IPR001245">
    <property type="entry name" value="Ser-Thr/Tyr_kinase_cat_dom"/>
</dbReference>
<keyword evidence="11" id="KW-0418">Kinase</keyword>
<reference evidence="11" key="1">
    <citation type="journal article" date="2023" name="Mol. Phylogenet. Evol.">
        <title>Genome-scale phylogeny and comparative genomics of the fungal order Sordariales.</title>
        <authorList>
            <person name="Hensen N."/>
            <person name="Bonometti L."/>
            <person name="Westerberg I."/>
            <person name="Brannstrom I.O."/>
            <person name="Guillou S."/>
            <person name="Cros-Aarteil S."/>
            <person name="Calhoun S."/>
            <person name="Haridas S."/>
            <person name="Kuo A."/>
            <person name="Mondo S."/>
            <person name="Pangilinan J."/>
            <person name="Riley R."/>
            <person name="LaButti K."/>
            <person name="Andreopoulos B."/>
            <person name="Lipzen A."/>
            <person name="Chen C."/>
            <person name="Yan M."/>
            <person name="Daum C."/>
            <person name="Ng V."/>
            <person name="Clum A."/>
            <person name="Steindorff A."/>
            <person name="Ohm R.A."/>
            <person name="Martin F."/>
            <person name="Silar P."/>
            <person name="Natvig D.O."/>
            <person name="Lalanne C."/>
            <person name="Gautier V."/>
            <person name="Ament-Velasquez S.L."/>
            <person name="Kruys A."/>
            <person name="Hutchinson M.I."/>
            <person name="Powell A.J."/>
            <person name="Barry K."/>
            <person name="Miller A.N."/>
            <person name="Grigoriev I.V."/>
            <person name="Debuchy R."/>
            <person name="Gladieux P."/>
            <person name="Hiltunen Thoren M."/>
            <person name="Johannesson H."/>
        </authorList>
    </citation>
    <scope>NUCLEOTIDE SEQUENCE</scope>
    <source>
        <strain evidence="11">CBS 168.71</strain>
    </source>
</reference>
<dbReference type="RefSeq" id="XP_062659340.1">
    <property type="nucleotide sequence ID" value="XM_062798511.1"/>
</dbReference>
<dbReference type="GO" id="GO:0005524">
    <property type="term" value="F:ATP binding"/>
    <property type="evidence" value="ECO:0007669"/>
    <property type="project" value="InterPro"/>
</dbReference>
<dbReference type="PANTHER" id="PTHR44329">
    <property type="entry name" value="SERINE/THREONINE-PROTEIN KINASE TNNI3K-RELATED"/>
    <property type="match status" value="1"/>
</dbReference>
<evidence type="ECO:0000256" key="3">
    <source>
        <dbReference type="ARBA" id="ARBA00012513"/>
    </source>
</evidence>
<dbReference type="GO" id="GO:0004674">
    <property type="term" value="F:protein serine/threonine kinase activity"/>
    <property type="evidence" value="ECO:0007669"/>
    <property type="project" value="UniProtKB-EC"/>
</dbReference>
<dbReference type="InterPro" id="IPR000719">
    <property type="entry name" value="Prot_kinase_dom"/>
</dbReference>
<dbReference type="InterPro" id="IPR008266">
    <property type="entry name" value="Tyr_kinase_AS"/>
</dbReference>
<evidence type="ECO:0000256" key="5">
    <source>
        <dbReference type="ARBA" id="ARBA00019973"/>
    </source>
</evidence>
<dbReference type="EC" id="2.7.11.1" evidence="3"/>
<evidence type="ECO:0000256" key="4">
    <source>
        <dbReference type="ARBA" id="ARBA00013948"/>
    </source>
</evidence>
<dbReference type="SUPFAM" id="SSF56112">
    <property type="entry name" value="Protein kinase-like (PK-like)"/>
    <property type="match status" value="1"/>
</dbReference>
<dbReference type="Pfam" id="PF07714">
    <property type="entry name" value="PK_Tyr_Ser-Thr"/>
    <property type="match status" value="1"/>
</dbReference>
<dbReference type="PROSITE" id="PS00109">
    <property type="entry name" value="PROTEIN_KINASE_TYR"/>
    <property type="match status" value="1"/>
</dbReference>
<dbReference type="EMBL" id="JAUEPN010000004">
    <property type="protein sequence ID" value="KAK3295826.1"/>
    <property type="molecule type" value="Genomic_DNA"/>
</dbReference>
<evidence type="ECO:0000256" key="8">
    <source>
        <dbReference type="ARBA" id="ARBA00047899"/>
    </source>
</evidence>